<keyword evidence="6 7" id="KW-0592">Phosphate transport</keyword>
<evidence type="ECO:0000256" key="2">
    <source>
        <dbReference type="ARBA" id="ARBA00008107"/>
    </source>
</evidence>
<dbReference type="GO" id="GO:0006817">
    <property type="term" value="P:phosphate ion transport"/>
    <property type="evidence" value="ECO:0007669"/>
    <property type="project" value="UniProtKB-KW"/>
</dbReference>
<evidence type="ECO:0000313" key="10">
    <source>
        <dbReference type="Proteomes" id="UP000461585"/>
    </source>
</evidence>
<evidence type="ECO:0000259" key="8">
    <source>
        <dbReference type="Pfam" id="PF01895"/>
    </source>
</evidence>
<comment type="caution">
    <text evidence="9">The sequence shown here is derived from an EMBL/GenBank/DDBJ whole genome shotgun (WGS) entry which is preliminary data.</text>
</comment>
<dbReference type="PANTHER" id="PTHR42930:SF3">
    <property type="entry name" value="PHOSPHATE-SPECIFIC TRANSPORT SYSTEM ACCESSORY PROTEIN PHOU"/>
    <property type="match status" value="1"/>
</dbReference>
<evidence type="ECO:0000313" key="9">
    <source>
        <dbReference type="EMBL" id="NDL66579.1"/>
    </source>
</evidence>
<proteinExistence type="inferred from homology"/>
<dbReference type="AlphaFoldDB" id="A0A7X5HTX3"/>
<feature type="domain" description="PhoU" evidence="8">
    <location>
        <begin position="118"/>
        <end position="202"/>
    </location>
</feature>
<sequence>MREILDDRVREIDGRIIRMGEMVLESIDQAMQAFREQDAVLAGKVLENDRLINELDKEIEHLCVTLAATQSPLASDLRHMVSVLQIVTDLERVGDYSCNIAEIVRDLGSYRVKEPAGLREMEKKVRYMLDSSIKAFLLENEQFAYEIAAKDDVIDELRYRIHRDLLRDLKEREEDEGPIVGLILIIRHLERIADHATNICERLIFMKTGNTVKF</sequence>
<accession>A0A7X5HTX3</accession>
<comment type="subunit">
    <text evidence="3 7">Homodimer.</text>
</comment>
<dbReference type="Gene3D" id="1.20.58.220">
    <property type="entry name" value="Phosphate transport system protein phou homolog 2, domain 2"/>
    <property type="match status" value="1"/>
</dbReference>
<keyword evidence="10" id="KW-1185">Reference proteome</keyword>
<feature type="domain" description="PhoU" evidence="8">
    <location>
        <begin position="16"/>
        <end position="104"/>
    </location>
</feature>
<evidence type="ECO:0000256" key="6">
    <source>
        <dbReference type="ARBA" id="ARBA00022592"/>
    </source>
</evidence>
<dbReference type="InterPro" id="IPR028366">
    <property type="entry name" value="PhoU"/>
</dbReference>
<evidence type="ECO:0000256" key="7">
    <source>
        <dbReference type="PIRNR" id="PIRNR003107"/>
    </source>
</evidence>
<name>A0A7X5HTX3_9FIRM</name>
<protein>
    <recommendedName>
        <fullName evidence="7">Phosphate-specific transport system accessory protein PhoU</fullName>
    </recommendedName>
</protein>
<dbReference type="PIRSF" id="PIRSF003107">
    <property type="entry name" value="PhoU"/>
    <property type="match status" value="1"/>
</dbReference>
<reference evidence="9 10" key="1">
    <citation type="submission" date="2020-01" db="EMBL/GenBank/DDBJ databases">
        <title>Anaeroalcalibacter tamaniensis gen. nov., sp. nov., moderately halophilic strictly anaerobic fermenter bacterium from mud volcano of Taman peninsula.</title>
        <authorList>
            <person name="Frolova A."/>
            <person name="Merkel A.Y."/>
            <person name="Slobodkin A.I."/>
        </authorList>
    </citation>
    <scope>NUCLEOTIDE SEQUENCE [LARGE SCALE GENOMIC DNA]</scope>
    <source>
        <strain evidence="9 10">F-3ap</strain>
    </source>
</reference>
<dbReference type="RefSeq" id="WP_162369310.1">
    <property type="nucleotide sequence ID" value="NZ_JAAEEH010000004.1"/>
</dbReference>
<dbReference type="GO" id="GO:0045936">
    <property type="term" value="P:negative regulation of phosphate metabolic process"/>
    <property type="evidence" value="ECO:0007669"/>
    <property type="project" value="InterPro"/>
</dbReference>
<keyword evidence="4 7" id="KW-0813">Transport</keyword>
<evidence type="ECO:0000256" key="3">
    <source>
        <dbReference type="ARBA" id="ARBA00011738"/>
    </source>
</evidence>
<dbReference type="Pfam" id="PF01895">
    <property type="entry name" value="PhoU"/>
    <property type="match status" value="2"/>
</dbReference>
<dbReference type="SUPFAM" id="SSF109755">
    <property type="entry name" value="PhoU-like"/>
    <property type="match status" value="1"/>
</dbReference>
<evidence type="ECO:0000256" key="4">
    <source>
        <dbReference type="ARBA" id="ARBA00022448"/>
    </source>
</evidence>
<comment type="similarity">
    <text evidence="2 7">Belongs to the PhoU family.</text>
</comment>
<dbReference type="GO" id="GO:0005737">
    <property type="term" value="C:cytoplasm"/>
    <property type="evidence" value="ECO:0007669"/>
    <property type="project" value="UniProtKB-SubCell"/>
</dbReference>
<dbReference type="InterPro" id="IPR038078">
    <property type="entry name" value="PhoU-like_sf"/>
</dbReference>
<dbReference type="InterPro" id="IPR026022">
    <property type="entry name" value="PhoU_dom"/>
</dbReference>
<dbReference type="EMBL" id="JAAEEH010000004">
    <property type="protein sequence ID" value="NDL66579.1"/>
    <property type="molecule type" value="Genomic_DNA"/>
</dbReference>
<dbReference type="GO" id="GO:0030643">
    <property type="term" value="P:intracellular phosphate ion homeostasis"/>
    <property type="evidence" value="ECO:0007669"/>
    <property type="project" value="InterPro"/>
</dbReference>
<evidence type="ECO:0000256" key="5">
    <source>
        <dbReference type="ARBA" id="ARBA00022490"/>
    </source>
</evidence>
<evidence type="ECO:0000256" key="1">
    <source>
        <dbReference type="ARBA" id="ARBA00004496"/>
    </source>
</evidence>
<comment type="function">
    <text evidence="7">Plays a role in the regulation of phosphate uptake.</text>
</comment>
<dbReference type="NCBIfam" id="TIGR02135">
    <property type="entry name" value="phoU_full"/>
    <property type="match status" value="1"/>
</dbReference>
<dbReference type="Proteomes" id="UP000461585">
    <property type="component" value="Unassembled WGS sequence"/>
</dbReference>
<dbReference type="PANTHER" id="PTHR42930">
    <property type="entry name" value="PHOSPHATE-SPECIFIC TRANSPORT SYSTEM ACCESSORY PROTEIN PHOU"/>
    <property type="match status" value="1"/>
</dbReference>
<comment type="subcellular location">
    <subcellularLocation>
        <location evidence="1 7">Cytoplasm</location>
    </subcellularLocation>
</comment>
<gene>
    <name evidence="9" type="primary">phoU</name>
    <name evidence="9" type="ORF">GXN74_02290</name>
</gene>
<organism evidence="9 10">
    <name type="scientific">Anaerotalea alkaliphila</name>
    <dbReference type="NCBI Taxonomy" id="2662126"/>
    <lineage>
        <taxon>Bacteria</taxon>
        <taxon>Bacillati</taxon>
        <taxon>Bacillota</taxon>
        <taxon>Clostridia</taxon>
        <taxon>Eubacteriales</taxon>
        <taxon>Anaerotalea</taxon>
    </lineage>
</organism>
<keyword evidence="5 7" id="KW-0963">Cytoplasm</keyword>
<dbReference type="FunFam" id="1.20.58.220:FF:000004">
    <property type="entry name" value="Phosphate-specific transport system accessory protein PhoU"/>
    <property type="match status" value="1"/>
</dbReference>